<evidence type="ECO:0000256" key="6">
    <source>
        <dbReference type="SAM" id="Coils"/>
    </source>
</evidence>
<feature type="region of interest" description="Disordered" evidence="7">
    <location>
        <begin position="98"/>
        <end position="119"/>
    </location>
</feature>
<dbReference type="Pfam" id="PF16559">
    <property type="entry name" value="GIT_CC"/>
    <property type="match status" value="1"/>
</dbReference>
<accession>A0A9W9Z282</accession>
<gene>
    <name evidence="9" type="primary">GIT2</name>
    <name evidence="9" type="ORF">OS493_009342</name>
</gene>
<dbReference type="InterPro" id="IPR013724">
    <property type="entry name" value="GIT_SHD"/>
</dbReference>
<dbReference type="InterPro" id="IPR032352">
    <property type="entry name" value="GIT1/2_CC"/>
</dbReference>
<dbReference type="AlphaFoldDB" id="A0A9W9Z282"/>
<keyword evidence="3" id="KW-0862">Zinc</keyword>
<dbReference type="InterPro" id="IPR047161">
    <property type="entry name" value="GIT-like"/>
</dbReference>
<keyword evidence="4" id="KW-0040">ANK repeat</keyword>
<keyword evidence="2" id="KW-0677">Repeat</keyword>
<feature type="domain" description="GIT Spa2 homology (SHD)" evidence="8">
    <location>
        <begin position="42"/>
        <end position="72"/>
    </location>
</feature>
<dbReference type="Proteomes" id="UP001163046">
    <property type="component" value="Unassembled WGS sequence"/>
</dbReference>
<evidence type="ECO:0000256" key="4">
    <source>
        <dbReference type="ARBA" id="ARBA00023043"/>
    </source>
</evidence>
<dbReference type="EMBL" id="MU826829">
    <property type="protein sequence ID" value="KAJ7374013.1"/>
    <property type="molecule type" value="Genomic_DNA"/>
</dbReference>
<feature type="compositionally biased region" description="Acidic residues" evidence="7">
    <location>
        <begin position="98"/>
        <end position="107"/>
    </location>
</feature>
<organism evidence="9 10">
    <name type="scientific">Desmophyllum pertusum</name>
    <dbReference type="NCBI Taxonomy" id="174260"/>
    <lineage>
        <taxon>Eukaryota</taxon>
        <taxon>Metazoa</taxon>
        <taxon>Cnidaria</taxon>
        <taxon>Anthozoa</taxon>
        <taxon>Hexacorallia</taxon>
        <taxon>Scleractinia</taxon>
        <taxon>Caryophylliina</taxon>
        <taxon>Caryophylliidae</taxon>
        <taxon>Desmophyllum</taxon>
    </lineage>
</organism>
<evidence type="ECO:0000259" key="8">
    <source>
        <dbReference type="SMART" id="SM00555"/>
    </source>
</evidence>
<evidence type="ECO:0000256" key="5">
    <source>
        <dbReference type="ARBA" id="ARBA00023054"/>
    </source>
</evidence>
<comment type="caution">
    <text evidence="9">The sequence shown here is derived from an EMBL/GenBank/DDBJ whole genome shotgun (WGS) entry which is preliminary data.</text>
</comment>
<keyword evidence="3" id="KW-0479">Metal-binding</keyword>
<dbReference type="GO" id="GO:0008277">
    <property type="term" value="P:regulation of G protein-coupled receptor signaling pathway"/>
    <property type="evidence" value="ECO:0007669"/>
    <property type="project" value="TreeGrafter"/>
</dbReference>
<evidence type="ECO:0000256" key="7">
    <source>
        <dbReference type="SAM" id="MobiDB-lite"/>
    </source>
</evidence>
<feature type="coiled-coil region" evidence="6">
    <location>
        <begin position="158"/>
        <end position="192"/>
    </location>
</feature>
<evidence type="ECO:0000256" key="1">
    <source>
        <dbReference type="ARBA" id="ARBA00022468"/>
    </source>
</evidence>
<feature type="compositionally biased region" description="Polar residues" evidence="7">
    <location>
        <begin position="255"/>
        <end position="265"/>
    </location>
</feature>
<feature type="compositionally biased region" description="Acidic residues" evidence="7">
    <location>
        <begin position="212"/>
        <end position="223"/>
    </location>
</feature>
<dbReference type="Gene3D" id="1.20.120.330">
    <property type="entry name" value="Nucleotidyltransferases domain 2"/>
    <property type="match status" value="1"/>
</dbReference>
<dbReference type="PANTHER" id="PTHR46097:SF3">
    <property type="entry name" value="ARF GTPASE-ACTIVATING PROTEIN GIT"/>
    <property type="match status" value="1"/>
</dbReference>
<feature type="compositionally biased region" description="Polar residues" evidence="7">
    <location>
        <begin position="232"/>
        <end position="248"/>
    </location>
</feature>
<evidence type="ECO:0000256" key="2">
    <source>
        <dbReference type="ARBA" id="ARBA00022737"/>
    </source>
</evidence>
<evidence type="ECO:0000313" key="10">
    <source>
        <dbReference type="Proteomes" id="UP001163046"/>
    </source>
</evidence>
<reference evidence="9" key="1">
    <citation type="submission" date="2023-01" db="EMBL/GenBank/DDBJ databases">
        <title>Genome assembly of the deep-sea coral Lophelia pertusa.</title>
        <authorList>
            <person name="Herrera S."/>
            <person name="Cordes E."/>
        </authorList>
    </citation>
    <scope>NUCLEOTIDE SEQUENCE</scope>
    <source>
        <strain evidence="9">USNM1676648</strain>
        <tissue evidence="9">Polyp</tissue>
    </source>
</reference>
<evidence type="ECO:0000256" key="3">
    <source>
        <dbReference type="ARBA" id="ARBA00022771"/>
    </source>
</evidence>
<dbReference type="Gene3D" id="1.20.5.170">
    <property type="match status" value="1"/>
</dbReference>
<keyword evidence="1" id="KW-0343">GTPase activation</keyword>
<dbReference type="GO" id="GO:0032012">
    <property type="term" value="P:regulation of ARF protein signal transduction"/>
    <property type="evidence" value="ECO:0007669"/>
    <property type="project" value="InterPro"/>
</dbReference>
<dbReference type="GO" id="GO:0008270">
    <property type="term" value="F:zinc ion binding"/>
    <property type="evidence" value="ECO:0007669"/>
    <property type="project" value="UniProtKB-KW"/>
</dbReference>
<sequence length="441" mass="49474">MKWIDESVMAVWLATQNQSALVSDTTTVPFLPVNRHSLQQETRQKLALFNAKEFATLIIDILNDARRREQDSNPDLTQGFVESHIFPIVEDDYDHEYDEVPSDEESVDKESTPENPSKMTTKMQIEKGTTTSFLAEESVTMQRYVAVESALSTANARVQQLLQVNANQSHEIQNLQAMVHKLEDENKSIRSQMGILHGSDDNVFSPPAYPDASDEDDKVDIENIEPYASPGSLLNRSSQPTTLGQSHTGDIRGSKTVNPYDNVTDSPEEPDEERRYLNVEEMREHERMSSSDSPFDDQLDREAEKLIHAVDDLVNEATKDTRQHPSQEDVVRCTEQITKKIQELLLSAQAGRHSCFIPCSSNIFTAVNDMATLFPEDPDVDSMRVSLQLMKSSAARLQVECKSAVLPGNTVDMAFLTQQVIQCAYDIAKAAKQLVTTFSVD</sequence>
<dbReference type="Pfam" id="PF12205">
    <property type="entry name" value="GIT1_C"/>
    <property type="match status" value="1"/>
</dbReference>
<dbReference type="InterPro" id="IPR022018">
    <property type="entry name" value="GIT1_C"/>
</dbReference>
<dbReference type="SMART" id="SM00555">
    <property type="entry name" value="GIT"/>
    <property type="match status" value="1"/>
</dbReference>
<keyword evidence="5 6" id="KW-0175">Coiled coil</keyword>
<protein>
    <submittedName>
        <fullName evidence="9">Glycerophosphoinositol permease</fullName>
    </submittedName>
</protein>
<proteinExistence type="predicted"/>
<dbReference type="GO" id="GO:0031267">
    <property type="term" value="F:small GTPase binding"/>
    <property type="evidence" value="ECO:0007669"/>
    <property type="project" value="TreeGrafter"/>
</dbReference>
<name>A0A9W9Z282_9CNID</name>
<dbReference type="Pfam" id="PF08518">
    <property type="entry name" value="GIT_SHD"/>
    <property type="match status" value="1"/>
</dbReference>
<keyword evidence="10" id="KW-1185">Reference proteome</keyword>
<dbReference type="OrthoDB" id="5588096at2759"/>
<feature type="region of interest" description="Disordered" evidence="7">
    <location>
        <begin position="196"/>
        <end position="274"/>
    </location>
</feature>
<evidence type="ECO:0000313" key="9">
    <source>
        <dbReference type="EMBL" id="KAJ7374013.1"/>
    </source>
</evidence>
<dbReference type="PANTHER" id="PTHR46097">
    <property type="entry name" value="G PROTEIN-COUPLED RECEPTOR KINASE INTERACTING ARFGAP"/>
    <property type="match status" value="1"/>
</dbReference>
<dbReference type="GO" id="GO:0005096">
    <property type="term" value="F:GTPase activator activity"/>
    <property type="evidence" value="ECO:0007669"/>
    <property type="project" value="UniProtKB-KW"/>
</dbReference>
<keyword evidence="3" id="KW-0863">Zinc-finger</keyword>